<keyword evidence="2 4" id="KW-0997">Cell inner membrane</keyword>
<evidence type="ECO:0000256" key="2">
    <source>
        <dbReference type="ARBA" id="ARBA00022519"/>
    </source>
</evidence>
<gene>
    <name evidence="4" type="primary">syd</name>
    <name evidence="5" type="ORF">CWE08_05090</name>
</gene>
<dbReference type="InterPro" id="IPR009948">
    <property type="entry name" value="Syd"/>
</dbReference>
<name>A0A432W0P0_9GAMM</name>
<keyword evidence="3 4" id="KW-0472">Membrane</keyword>
<evidence type="ECO:0000313" key="6">
    <source>
        <dbReference type="Proteomes" id="UP000288395"/>
    </source>
</evidence>
<keyword evidence="1 4" id="KW-1003">Cell membrane</keyword>
<proteinExistence type="inferred from homology"/>
<evidence type="ECO:0000256" key="3">
    <source>
        <dbReference type="ARBA" id="ARBA00023136"/>
    </source>
</evidence>
<dbReference type="HAMAP" id="MF_01104">
    <property type="entry name" value="Syd"/>
    <property type="match status" value="1"/>
</dbReference>
<sequence length="187" mass="20869">MNSVIEGLNSLHERYAKHYEEAGLTPKTEYISNWDAPCYVGKPSGGDIAWRAVPQTEPLDFSGVEHALEMQLDDQVKVFFSCVYAGDLALEFKGNSLELLQVMHPEDGERLQQNLIGHVMMKQRLQQTITLFLGVTDEDDLLISVNNETGAVGLEYVGKDQHEILADDLASFLTMLAPRLPADEFEA</sequence>
<evidence type="ECO:0000313" key="5">
    <source>
        <dbReference type="EMBL" id="RUO22552.1"/>
    </source>
</evidence>
<dbReference type="Proteomes" id="UP000288395">
    <property type="component" value="Unassembled WGS sequence"/>
</dbReference>
<reference evidence="6" key="1">
    <citation type="journal article" date="2018" name="Front. Microbiol.">
        <title>Genome-Based Analysis Reveals the Taxonomy and Diversity of the Family Idiomarinaceae.</title>
        <authorList>
            <person name="Liu Y."/>
            <person name="Lai Q."/>
            <person name="Shao Z."/>
        </authorList>
    </citation>
    <scope>NUCLEOTIDE SEQUENCE [LARGE SCALE GENOMIC DNA]</scope>
    <source>
        <strain evidence="6">GBPy7</strain>
    </source>
</reference>
<comment type="similarity">
    <text evidence="4">Belongs to the Syd family.</text>
</comment>
<protein>
    <recommendedName>
        <fullName evidence="4">Protein Syd</fullName>
    </recommendedName>
</protein>
<dbReference type="NCBIfam" id="NF003439">
    <property type="entry name" value="PRK04968.1"/>
    <property type="match status" value="1"/>
</dbReference>
<dbReference type="Gene3D" id="3.40.1580.20">
    <property type="entry name" value="Syd protein"/>
    <property type="match status" value="1"/>
</dbReference>
<dbReference type="AlphaFoldDB" id="A0A432W0P0"/>
<comment type="subcellular location">
    <subcellularLocation>
        <location evidence="4">Cell inner membrane</location>
        <topology evidence="4">Peripheral membrane protein</topology>
        <orientation evidence="4">Cytoplasmic side</orientation>
    </subcellularLocation>
    <text evidence="4">Loosely associated with the cytoplasmic side of the inner membrane, probably via SecY.</text>
</comment>
<keyword evidence="6" id="KW-1185">Reference proteome</keyword>
<dbReference type="RefSeq" id="WP_126766246.1">
    <property type="nucleotide sequence ID" value="NZ_PIPJ01000002.1"/>
</dbReference>
<comment type="caution">
    <text evidence="5">The sequence shown here is derived from an EMBL/GenBank/DDBJ whole genome shotgun (WGS) entry which is preliminary data.</text>
</comment>
<evidence type="ECO:0000256" key="4">
    <source>
        <dbReference type="HAMAP-Rule" id="MF_01104"/>
    </source>
</evidence>
<dbReference type="GO" id="GO:0009898">
    <property type="term" value="C:cytoplasmic side of plasma membrane"/>
    <property type="evidence" value="ECO:0007669"/>
    <property type="project" value="InterPro"/>
</dbReference>
<accession>A0A432W0P0</accession>
<dbReference type="OrthoDB" id="5599437at2"/>
<dbReference type="CDD" id="cd16323">
    <property type="entry name" value="Syd"/>
    <property type="match status" value="1"/>
</dbReference>
<dbReference type="EMBL" id="PIPJ01000002">
    <property type="protein sequence ID" value="RUO22552.1"/>
    <property type="molecule type" value="Genomic_DNA"/>
</dbReference>
<dbReference type="Pfam" id="PF07348">
    <property type="entry name" value="Syd"/>
    <property type="match status" value="1"/>
</dbReference>
<evidence type="ECO:0000256" key="1">
    <source>
        <dbReference type="ARBA" id="ARBA00022475"/>
    </source>
</evidence>
<comment type="function">
    <text evidence="4">Interacts with the SecY protein in vivo. May bind preferentially to an uncomplexed state of SecY, thus functioning either as a chelating agent for excess SecY in the cell or as a regulatory factor that negatively controls the translocase function.</text>
</comment>
<dbReference type="InterPro" id="IPR038228">
    <property type="entry name" value="Syd_sf"/>
</dbReference>
<organism evidence="5 6">
    <name type="scientific">Aliidiomarina iranensis</name>
    <dbReference type="NCBI Taxonomy" id="1434071"/>
    <lineage>
        <taxon>Bacteria</taxon>
        <taxon>Pseudomonadati</taxon>
        <taxon>Pseudomonadota</taxon>
        <taxon>Gammaproteobacteria</taxon>
        <taxon>Alteromonadales</taxon>
        <taxon>Idiomarinaceae</taxon>
        <taxon>Aliidiomarina</taxon>
    </lineage>
</organism>